<dbReference type="SMART" id="SM00342">
    <property type="entry name" value="HTH_ARAC"/>
    <property type="match status" value="1"/>
</dbReference>
<accession>A0ABX3N9Q2</accession>
<dbReference type="PANTHER" id="PTHR43280">
    <property type="entry name" value="ARAC-FAMILY TRANSCRIPTIONAL REGULATOR"/>
    <property type="match status" value="1"/>
</dbReference>
<evidence type="ECO:0000313" key="7">
    <source>
        <dbReference type="Proteomes" id="UP000190016"/>
    </source>
</evidence>
<dbReference type="Proteomes" id="UP000190016">
    <property type="component" value="Unassembled WGS sequence"/>
</dbReference>
<dbReference type="Gene3D" id="1.10.10.60">
    <property type="entry name" value="Homeodomain-like"/>
    <property type="match status" value="2"/>
</dbReference>
<dbReference type="PROSITE" id="PS01124">
    <property type="entry name" value="HTH_ARAC_FAMILY_2"/>
    <property type="match status" value="1"/>
</dbReference>
<protein>
    <recommendedName>
        <fullName evidence="5">HTH araC/xylS-type domain-containing protein</fullName>
    </recommendedName>
</protein>
<reference evidence="6 7" key="1">
    <citation type="submission" date="2016-07" db="EMBL/GenBank/DDBJ databases">
        <title>Revisiting the Taxonomy of the Elizabethkingia Genus based on Whole-Genome Sequencing, Optical Mapping, and MALDI-TOF.</title>
        <authorList>
            <person name="Nicholson A.C."/>
        </authorList>
    </citation>
    <scope>NUCLEOTIDE SEQUENCE [LARGE SCALE GENOMIC DNA]</scope>
    <source>
        <strain evidence="6 7">C1558</strain>
    </source>
</reference>
<keyword evidence="1" id="KW-0805">Transcription regulation</keyword>
<dbReference type="Pfam" id="PF12833">
    <property type="entry name" value="HTH_18"/>
    <property type="match status" value="1"/>
</dbReference>
<organism evidence="6 7">
    <name type="scientific">Elizabethkingia ursingii</name>
    <dbReference type="NCBI Taxonomy" id="1756150"/>
    <lineage>
        <taxon>Bacteria</taxon>
        <taxon>Pseudomonadati</taxon>
        <taxon>Bacteroidota</taxon>
        <taxon>Flavobacteriia</taxon>
        <taxon>Flavobacteriales</taxon>
        <taxon>Weeksellaceae</taxon>
        <taxon>Elizabethkingia</taxon>
    </lineage>
</organism>
<proteinExistence type="predicted"/>
<evidence type="ECO:0000256" key="4">
    <source>
        <dbReference type="SAM" id="Phobius"/>
    </source>
</evidence>
<dbReference type="InterPro" id="IPR011990">
    <property type="entry name" value="TPR-like_helical_dom_sf"/>
</dbReference>
<evidence type="ECO:0000256" key="3">
    <source>
        <dbReference type="ARBA" id="ARBA00023163"/>
    </source>
</evidence>
<keyword evidence="4" id="KW-0812">Transmembrane</keyword>
<dbReference type="SUPFAM" id="SSF46689">
    <property type="entry name" value="Homeodomain-like"/>
    <property type="match status" value="1"/>
</dbReference>
<evidence type="ECO:0000256" key="2">
    <source>
        <dbReference type="ARBA" id="ARBA00023125"/>
    </source>
</evidence>
<evidence type="ECO:0000313" key="6">
    <source>
        <dbReference type="EMBL" id="OPB89302.1"/>
    </source>
</evidence>
<dbReference type="InterPro" id="IPR009057">
    <property type="entry name" value="Homeodomain-like_sf"/>
</dbReference>
<feature type="transmembrane region" description="Helical" evidence="4">
    <location>
        <begin position="340"/>
        <end position="358"/>
    </location>
</feature>
<dbReference type="Gene3D" id="1.25.40.10">
    <property type="entry name" value="Tetratricopeptide repeat domain"/>
    <property type="match status" value="2"/>
</dbReference>
<evidence type="ECO:0000259" key="5">
    <source>
        <dbReference type="PROSITE" id="PS01124"/>
    </source>
</evidence>
<dbReference type="PANTHER" id="PTHR43280:SF2">
    <property type="entry name" value="HTH-TYPE TRANSCRIPTIONAL REGULATOR EXSA"/>
    <property type="match status" value="1"/>
</dbReference>
<name>A0ABX3N9Q2_9FLAO</name>
<gene>
    <name evidence="6" type="ORF">BB021_04665</name>
</gene>
<evidence type="ECO:0000256" key="1">
    <source>
        <dbReference type="ARBA" id="ARBA00023015"/>
    </source>
</evidence>
<keyword evidence="4" id="KW-1133">Transmembrane helix</keyword>
<keyword evidence="4" id="KW-0472">Membrane</keyword>
<keyword evidence="3" id="KW-0804">Transcription</keyword>
<keyword evidence="7" id="KW-1185">Reference proteome</keyword>
<dbReference type="InterPro" id="IPR018060">
    <property type="entry name" value="HTH_AraC"/>
</dbReference>
<sequence>MLNLSIINYSQKLILSESEIIRRYDQAEAADLKVNELKEFDFLYEYSIIKDYQPGILRGLIAKQRHYLTLGEYTRSIEYGEKAEIIAKKLNDYKSLSIINTYWGNVFTILGLTREAKYALDNAMKQSDKINNIVDRNIRQSYICASYAGFYEGKKKNDSVLFYTQKGLSIIESIPRKYLSLLQQSKYYYMVIFQNMNMGNFYTYSAVPKDLHKAEEYFLKTLSYSHSAPHYFSTIAADAYDSVSLFYFFKKDYKSSIKYSQKVLEAEGRNNNPRIRLNAYENLKNSYESINNIPMQIKYLNQYTYLNDSISASNNQFIISHSENELDLSESKVYSLKKELIIILIMGVIVIVSLRLYFYRKNKELKKSYLRLIKRLKVGELHSHKPKIEDVNFLSNRNGIGLSSEKEQLIIRKLANFESSEKFLKKNITLSYLAHQLNTNHKYLSQIINKDKEKNFNSYINQLRIKYILDKLYNNPLYKEYKISYLAEECGYSSTQVFINAFKKETGMTPSYFINNLKE</sequence>
<feature type="domain" description="HTH araC/xylS-type" evidence="5">
    <location>
        <begin position="424"/>
        <end position="516"/>
    </location>
</feature>
<keyword evidence="2" id="KW-0238">DNA-binding</keyword>
<comment type="caution">
    <text evidence="6">The sequence shown here is derived from an EMBL/GenBank/DDBJ whole genome shotgun (WGS) entry which is preliminary data.</text>
</comment>
<dbReference type="SUPFAM" id="SSF48452">
    <property type="entry name" value="TPR-like"/>
    <property type="match status" value="1"/>
</dbReference>
<dbReference type="EMBL" id="MBDS01000014">
    <property type="protein sequence ID" value="OPB89302.1"/>
    <property type="molecule type" value="Genomic_DNA"/>
</dbReference>